<dbReference type="InterPro" id="IPR003034">
    <property type="entry name" value="SAP_dom"/>
</dbReference>
<evidence type="ECO:0000256" key="1">
    <source>
        <dbReference type="SAM" id="MobiDB-lite"/>
    </source>
</evidence>
<feature type="non-terminal residue" evidence="3">
    <location>
        <position position="1"/>
    </location>
</feature>
<feature type="domain" description="SAP" evidence="2">
    <location>
        <begin position="254"/>
        <end position="288"/>
    </location>
</feature>
<accession>A0A367J5V2</accession>
<name>A0A367J5V2_RHIST</name>
<dbReference type="PROSITE" id="PS50800">
    <property type="entry name" value="SAP"/>
    <property type="match status" value="1"/>
</dbReference>
<dbReference type="OrthoDB" id="445357at2759"/>
<gene>
    <name evidence="3" type="ORF">CU098_006595</name>
</gene>
<dbReference type="SMART" id="SM00513">
    <property type="entry name" value="SAP"/>
    <property type="match status" value="1"/>
</dbReference>
<comment type="caution">
    <text evidence="3">The sequence shown here is derived from an EMBL/GenBank/DDBJ whole genome shotgun (WGS) entry which is preliminary data.</text>
</comment>
<dbReference type="SUPFAM" id="SSF68906">
    <property type="entry name" value="SAP domain"/>
    <property type="match status" value="1"/>
</dbReference>
<dbReference type="Gene3D" id="1.10.720.30">
    <property type="entry name" value="SAP domain"/>
    <property type="match status" value="1"/>
</dbReference>
<dbReference type="EMBL" id="PJQM01004198">
    <property type="protein sequence ID" value="RCH85337.1"/>
    <property type="molecule type" value="Genomic_DNA"/>
</dbReference>
<keyword evidence="4" id="KW-1185">Reference proteome</keyword>
<organism evidence="3 4">
    <name type="scientific">Rhizopus stolonifer</name>
    <name type="common">Rhizopus nigricans</name>
    <dbReference type="NCBI Taxonomy" id="4846"/>
    <lineage>
        <taxon>Eukaryota</taxon>
        <taxon>Fungi</taxon>
        <taxon>Fungi incertae sedis</taxon>
        <taxon>Mucoromycota</taxon>
        <taxon>Mucoromycotina</taxon>
        <taxon>Mucoromycetes</taxon>
        <taxon>Mucorales</taxon>
        <taxon>Mucorineae</taxon>
        <taxon>Rhizopodaceae</taxon>
        <taxon>Rhizopus</taxon>
    </lineage>
</organism>
<reference evidence="3 4" key="1">
    <citation type="journal article" date="2018" name="G3 (Bethesda)">
        <title>Phylogenetic and Phylogenomic Definition of Rhizopus Species.</title>
        <authorList>
            <person name="Gryganskyi A.P."/>
            <person name="Golan J."/>
            <person name="Dolatabadi S."/>
            <person name="Mondo S."/>
            <person name="Robb S."/>
            <person name="Idnurm A."/>
            <person name="Muszewska A."/>
            <person name="Steczkiewicz K."/>
            <person name="Masonjones S."/>
            <person name="Liao H.L."/>
            <person name="Gajdeczka M.T."/>
            <person name="Anike F."/>
            <person name="Vuek A."/>
            <person name="Anishchenko I.M."/>
            <person name="Voigt K."/>
            <person name="de Hoog G.S."/>
            <person name="Smith M.E."/>
            <person name="Heitman J."/>
            <person name="Vilgalys R."/>
            <person name="Stajich J.E."/>
        </authorList>
    </citation>
    <scope>NUCLEOTIDE SEQUENCE [LARGE SCALE GENOMIC DNA]</scope>
    <source>
        <strain evidence="3 4">LSU 92-RS-03</strain>
    </source>
</reference>
<dbReference type="STRING" id="4846.A0A367J5V2"/>
<evidence type="ECO:0000313" key="3">
    <source>
        <dbReference type="EMBL" id="RCH85337.1"/>
    </source>
</evidence>
<dbReference type="Proteomes" id="UP000253551">
    <property type="component" value="Unassembled WGS sequence"/>
</dbReference>
<sequence>MHYYNQDKDNPNLNSQLFGQSFEEMNSNSFLDFETSHSLPTHYNTSGQDFLSFGKDDISFLNENIFLDNQQQILLSDPSFTPQVQPIQLVTGHQTSPKPIPIESTNHLSSSVPSDPVDHQRRFNELQARFRVNYAKKPQKLSTEPLGSSVPTHYDSKLLSSSFTEGSIRRKSSLDPSSTKPILRINREGGKIKSNKSSNMAIPSPNSNTTNASSFPSRTMPIQIQRVQRASPSQPFDLEQRQKRLDDQLVKVDFDDITVAELKEMLRQRGKPATGKKAVLLQRLQDEREMICHARTHGIPILNRNAPPQLTEGSSPVMQSPLTDHAASLPESMYLSSSPMSTSLGGLNRSNMISNYSSSMPTGHLDAMMMMQPTQPSLRTYAPFAPSALATPDKEDEHNPFDDYNNTMDWTNPSLDFLLQNGDFQGKSTEEILSMLYTDEFAQDTMGPDLASVMFDNSMAIDKP</sequence>
<dbReference type="Pfam" id="PF02037">
    <property type="entry name" value="SAP"/>
    <property type="match status" value="1"/>
</dbReference>
<feature type="compositionally biased region" description="Low complexity" evidence="1">
    <location>
        <begin position="203"/>
        <end position="216"/>
    </location>
</feature>
<evidence type="ECO:0000259" key="2">
    <source>
        <dbReference type="PROSITE" id="PS50800"/>
    </source>
</evidence>
<evidence type="ECO:0000313" key="4">
    <source>
        <dbReference type="Proteomes" id="UP000253551"/>
    </source>
</evidence>
<protein>
    <recommendedName>
        <fullName evidence="2">SAP domain-containing protein</fullName>
    </recommendedName>
</protein>
<feature type="region of interest" description="Disordered" evidence="1">
    <location>
        <begin position="165"/>
        <end position="216"/>
    </location>
</feature>
<dbReference type="AlphaFoldDB" id="A0A367J5V2"/>
<proteinExistence type="predicted"/>
<dbReference type="InterPro" id="IPR036361">
    <property type="entry name" value="SAP_dom_sf"/>
</dbReference>